<reference evidence="1" key="1">
    <citation type="submission" date="2009-11" db="EMBL/GenBank/DDBJ databases">
        <authorList>
            <consortium name="The Broad Institute Genome Sequencing Platform"/>
            <person name="Ward D."/>
            <person name="Feldgarden M."/>
            <person name="Earl A."/>
            <person name="Young S.K."/>
            <person name="Zeng Q."/>
            <person name="Koehrsen M."/>
            <person name="Alvarado L."/>
            <person name="Berlin A."/>
            <person name="Bochicchio J."/>
            <person name="Borenstein D."/>
            <person name="Chapman S.B."/>
            <person name="Chen Z."/>
            <person name="Engels R."/>
            <person name="Freedman E."/>
            <person name="Gellesch M."/>
            <person name="Goldberg J."/>
            <person name="Griggs A."/>
            <person name="Gujja S."/>
            <person name="Heilman E."/>
            <person name="Heiman D."/>
            <person name="Hepburn T."/>
            <person name="Howarth C."/>
            <person name="Jen D."/>
            <person name="Larson L."/>
            <person name="Lewis B."/>
            <person name="Mehta T."/>
            <person name="Park D."/>
            <person name="Pearson M."/>
            <person name="Roberts A."/>
            <person name="Saif S."/>
            <person name="Shea T."/>
            <person name="Shenoy N."/>
            <person name="Sisk P."/>
            <person name="Stolte C."/>
            <person name="Sykes S."/>
            <person name="Thomson T."/>
            <person name="Walk T."/>
            <person name="White J."/>
            <person name="Yandava C."/>
            <person name="Izard J."/>
            <person name="Baranova O.V."/>
            <person name="Blanton J.M."/>
            <person name="Tanner A.C."/>
            <person name="Dewhirst F.E."/>
            <person name="Haas B."/>
            <person name="Nusbaum C."/>
            <person name="Birren B."/>
        </authorList>
    </citation>
    <scope>NUCLEOTIDE SEQUENCE [LARGE SCALE GENOMIC DNA]</scope>
    <source>
        <strain evidence="1">1-1 BBBD Race 1</strain>
    </source>
</reference>
<sequence>ALHESDHPPFYVYICFCFCFCFDQRLPCSSHDGSGPLKEKRPGPVGTNNKPTTTWSVCRLTRASFERRPMPSITCSTVCPEAHSAIHTAEDSSNSRPTDDFVRGLVSSIHISTGSHDDRQSATQFLRYVTLCNQLGNLNNLDMFVAYPAFRIT</sequence>
<organism evidence="1">
    <name type="scientific">Puccinia triticina (isolate 1-1 / race 1 (BBBD))</name>
    <name type="common">Brown leaf rust fungus</name>
    <dbReference type="NCBI Taxonomy" id="630390"/>
    <lineage>
        <taxon>Eukaryota</taxon>
        <taxon>Fungi</taxon>
        <taxon>Dikarya</taxon>
        <taxon>Basidiomycota</taxon>
        <taxon>Pucciniomycotina</taxon>
        <taxon>Pucciniomycetes</taxon>
        <taxon>Pucciniales</taxon>
        <taxon>Pucciniaceae</taxon>
        <taxon>Puccinia</taxon>
    </lineage>
</organism>
<accession>A0A180GWJ7</accession>
<evidence type="ECO:0000313" key="1">
    <source>
        <dbReference type="EMBL" id="OAV96739.1"/>
    </source>
</evidence>
<dbReference type="Proteomes" id="UP000005240">
    <property type="component" value="Unassembled WGS sequence"/>
</dbReference>
<dbReference type="AlphaFoldDB" id="A0A180GWJ7"/>
<dbReference type="EnsemblFungi" id="PTTG_26228-t43_1">
    <property type="protein sequence ID" value="PTTG_26228-t43_1-p1"/>
    <property type="gene ID" value="PTTG_26228"/>
</dbReference>
<gene>
    <name evidence="1" type="ORF">PTTG_26228</name>
</gene>
<dbReference type="EMBL" id="ADAS02000017">
    <property type="protein sequence ID" value="OAV96739.1"/>
    <property type="molecule type" value="Genomic_DNA"/>
</dbReference>
<reference evidence="2" key="4">
    <citation type="submission" date="2025-05" db="UniProtKB">
        <authorList>
            <consortium name="EnsemblFungi"/>
        </authorList>
    </citation>
    <scope>IDENTIFICATION</scope>
    <source>
        <strain evidence="2">isolate 1-1 / race 1 (BBBD)</strain>
    </source>
</reference>
<keyword evidence="3" id="KW-1185">Reference proteome</keyword>
<name>A0A180GWJ7_PUCT1</name>
<reference evidence="1" key="2">
    <citation type="submission" date="2016-05" db="EMBL/GenBank/DDBJ databases">
        <title>Comparative analysis highlights variable genome content of wheat rusts and divergence of the mating loci.</title>
        <authorList>
            <person name="Cuomo C.A."/>
            <person name="Bakkeren G."/>
            <person name="Szabo L."/>
            <person name="Khalil H."/>
            <person name="Joly D."/>
            <person name="Goldberg J."/>
            <person name="Young S."/>
            <person name="Zeng Q."/>
            <person name="Fellers J."/>
        </authorList>
    </citation>
    <scope>NUCLEOTIDE SEQUENCE [LARGE SCALE GENOMIC DNA]</scope>
    <source>
        <strain evidence="1">1-1 BBBD Race 1</strain>
    </source>
</reference>
<dbReference type="VEuPathDB" id="FungiDB:PTTG_26228"/>
<protein>
    <submittedName>
        <fullName evidence="1 2">Uncharacterized protein</fullName>
    </submittedName>
</protein>
<proteinExistence type="predicted"/>
<evidence type="ECO:0000313" key="3">
    <source>
        <dbReference type="Proteomes" id="UP000005240"/>
    </source>
</evidence>
<feature type="non-terminal residue" evidence="1">
    <location>
        <position position="1"/>
    </location>
</feature>
<reference evidence="2 3" key="3">
    <citation type="journal article" date="2017" name="G3 (Bethesda)">
        <title>Comparative analysis highlights variable genome content of wheat rusts and divergence of the mating loci.</title>
        <authorList>
            <person name="Cuomo C.A."/>
            <person name="Bakkeren G."/>
            <person name="Khalil H.B."/>
            <person name="Panwar V."/>
            <person name="Joly D."/>
            <person name="Linning R."/>
            <person name="Sakthikumar S."/>
            <person name="Song X."/>
            <person name="Adiconis X."/>
            <person name="Fan L."/>
            <person name="Goldberg J.M."/>
            <person name="Levin J.Z."/>
            <person name="Young S."/>
            <person name="Zeng Q."/>
            <person name="Anikster Y."/>
            <person name="Bruce M."/>
            <person name="Wang M."/>
            <person name="Yin C."/>
            <person name="McCallum B."/>
            <person name="Szabo L.J."/>
            <person name="Hulbert S."/>
            <person name="Chen X."/>
            <person name="Fellers J.P."/>
        </authorList>
    </citation>
    <scope>NUCLEOTIDE SEQUENCE</scope>
    <source>
        <strain evidence="2">isolate 1-1 / race 1 (BBBD)</strain>
        <strain evidence="3">Isolate 1-1 / race 1 (BBBD)</strain>
    </source>
</reference>
<evidence type="ECO:0000313" key="2">
    <source>
        <dbReference type="EnsemblFungi" id="PTTG_26228-t43_1-p1"/>
    </source>
</evidence>